<keyword evidence="10" id="KW-0472">Membrane</keyword>
<evidence type="ECO:0000256" key="13">
    <source>
        <dbReference type="SAM" id="MobiDB-lite"/>
    </source>
</evidence>
<evidence type="ECO:0000256" key="11">
    <source>
        <dbReference type="ARBA" id="ARBA00023180"/>
    </source>
</evidence>
<name>A0A059AF89_EUCGR</name>
<dbReference type="OMA" id="NINYTAT"/>
<dbReference type="Gramene" id="KCW52050">
    <property type="protein sequence ID" value="KCW52050"/>
    <property type="gene ID" value="EUGRSUZ_J01490"/>
</dbReference>
<feature type="domain" description="Protein kinase" evidence="14">
    <location>
        <begin position="330"/>
        <end position="605"/>
    </location>
</feature>
<accession>A0A059AF89</accession>
<feature type="compositionally biased region" description="Polar residues" evidence="13">
    <location>
        <begin position="639"/>
        <end position="651"/>
    </location>
</feature>
<dbReference type="PANTHER" id="PTHR27003:SF434">
    <property type="entry name" value="RECEPTOR-LIKE PROTEIN KINASE FERONIA"/>
    <property type="match status" value="1"/>
</dbReference>
<dbReference type="eggNOG" id="KOG1187">
    <property type="taxonomic scope" value="Eukaryota"/>
</dbReference>
<keyword evidence="5" id="KW-0732">Signal</keyword>
<dbReference type="Pfam" id="PF07714">
    <property type="entry name" value="PK_Tyr_Ser-Thr"/>
    <property type="match status" value="1"/>
</dbReference>
<dbReference type="GO" id="GO:0004714">
    <property type="term" value="F:transmembrane receptor protein tyrosine kinase activity"/>
    <property type="evidence" value="ECO:0007669"/>
    <property type="project" value="InterPro"/>
</dbReference>
<evidence type="ECO:0000256" key="9">
    <source>
        <dbReference type="ARBA" id="ARBA00022989"/>
    </source>
</evidence>
<keyword evidence="11" id="KW-0325">Glycoprotein</keyword>
<dbReference type="GO" id="GO:0004674">
    <property type="term" value="F:protein serine/threonine kinase activity"/>
    <property type="evidence" value="ECO:0007669"/>
    <property type="project" value="UniProtKB-KW"/>
</dbReference>
<sequence>MPEHLYYNTFIDSNEGIGVVGLPSPHTLGTADALETVKRLNIGRRFVRPAEDTGMYRTWEADEDYVTSSDIGILPVNTTIQLNYSEQVPNYTAPDVVYTVARTMGTDKRINLSYNLTWSVEVETNFYYFVRLHFCEFQIEINDPLDRVFRVFIDLQYADVIKCSRKGVPVYRDFAVALHHSQKKRTNLSVALGALPDPYTLYSDAILNGLEIFKINNPDGNLAGLNPDQVPNKLPGPPSASKAPSSLSKAVKIATVAGGTSGFTILSLLAFFLYRRRNRAKDSTSSDGTSRWGPLSYATTKSTKTQGSSRPSDLCRHFSLKEIRAATNNFDKGFIIGVGGFGNVYKGYVHGDANPVAIKRLNQGSHQGLHEFRTEIKMLSQLRHLHLVSLIGFCEDAGEMILVYDYMARGTLSDHLYNTDNPPLPWKQRLEICIGAAWGLHYLHSGAKHTIIHRDVKTTNILLNEKWVAKVSDFGLSKVGPTSESKTHVSTAVKGTFGYLDPEYYRRQRLTDKSDVYSFGVVLFEVLCARPAVSRMAPVEQISLAEWAQSCCKSGSVEEMVDPHLKGAIALECLNRFCEIAMSCLQDEGAKRPSMNDVVWGLNFALQLQVSTELEVKDHAGVSVHDSDGSDHDAASIRGSGSNEAINTSDSDSGRWKSSRETATSTRAGSNDVCDETMTSYD</sequence>
<dbReference type="FunFam" id="1.10.510.10:FF:000252">
    <property type="entry name" value="Receptor-like protein kinase FERONIA"/>
    <property type="match status" value="1"/>
</dbReference>
<keyword evidence="6 12" id="KW-0547">Nucleotide-binding</keyword>
<evidence type="ECO:0000256" key="3">
    <source>
        <dbReference type="ARBA" id="ARBA00022679"/>
    </source>
</evidence>
<evidence type="ECO:0000256" key="5">
    <source>
        <dbReference type="ARBA" id="ARBA00022729"/>
    </source>
</evidence>
<organism evidence="15">
    <name type="scientific">Eucalyptus grandis</name>
    <name type="common">Flooded gum</name>
    <dbReference type="NCBI Taxonomy" id="71139"/>
    <lineage>
        <taxon>Eukaryota</taxon>
        <taxon>Viridiplantae</taxon>
        <taxon>Streptophyta</taxon>
        <taxon>Embryophyta</taxon>
        <taxon>Tracheophyta</taxon>
        <taxon>Spermatophyta</taxon>
        <taxon>Magnoliopsida</taxon>
        <taxon>eudicotyledons</taxon>
        <taxon>Gunneridae</taxon>
        <taxon>Pentapetalae</taxon>
        <taxon>rosids</taxon>
        <taxon>malvids</taxon>
        <taxon>Myrtales</taxon>
        <taxon>Myrtaceae</taxon>
        <taxon>Myrtoideae</taxon>
        <taxon>Eucalypteae</taxon>
        <taxon>Eucalyptus</taxon>
    </lineage>
</organism>
<evidence type="ECO:0000256" key="10">
    <source>
        <dbReference type="ARBA" id="ARBA00023136"/>
    </source>
</evidence>
<dbReference type="GO" id="GO:0005886">
    <property type="term" value="C:plasma membrane"/>
    <property type="evidence" value="ECO:0000318"/>
    <property type="project" value="GO_Central"/>
</dbReference>
<feature type="compositionally biased region" description="Polar residues" evidence="13">
    <location>
        <begin position="297"/>
        <end position="311"/>
    </location>
</feature>
<dbReference type="FunFam" id="2.60.120.430:FF:000007">
    <property type="entry name" value="FERONIA receptor-like kinase"/>
    <property type="match status" value="1"/>
</dbReference>
<dbReference type="Gene3D" id="3.30.200.20">
    <property type="entry name" value="Phosphorylase Kinase, domain 1"/>
    <property type="match status" value="1"/>
</dbReference>
<keyword evidence="4" id="KW-0812">Transmembrane</keyword>
<dbReference type="InterPro" id="IPR000719">
    <property type="entry name" value="Prot_kinase_dom"/>
</dbReference>
<dbReference type="Gene3D" id="2.60.120.430">
    <property type="entry name" value="Galactose-binding lectin"/>
    <property type="match status" value="1"/>
</dbReference>
<dbReference type="PROSITE" id="PS00107">
    <property type="entry name" value="PROTEIN_KINASE_ATP"/>
    <property type="match status" value="1"/>
</dbReference>
<dbReference type="Pfam" id="PF12819">
    <property type="entry name" value="Malectin_like"/>
    <property type="match status" value="1"/>
</dbReference>
<feature type="region of interest" description="Disordered" evidence="13">
    <location>
        <begin position="281"/>
        <end position="311"/>
    </location>
</feature>
<feature type="compositionally biased region" description="Basic and acidic residues" evidence="13">
    <location>
        <begin position="622"/>
        <end position="635"/>
    </location>
</feature>
<dbReference type="CDD" id="cd14066">
    <property type="entry name" value="STKc_IRAK"/>
    <property type="match status" value="1"/>
</dbReference>
<dbReference type="PROSITE" id="PS00108">
    <property type="entry name" value="PROTEIN_KINASE_ST"/>
    <property type="match status" value="1"/>
</dbReference>
<evidence type="ECO:0000313" key="15">
    <source>
        <dbReference type="EMBL" id="KCW52050.1"/>
    </source>
</evidence>
<dbReference type="InterPro" id="IPR024788">
    <property type="entry name" value="Malectin-like_Carb-bd_dom"/>
</dbReference>
<dbReference type="Gene3D" id="1.10.510.10">
    <property type="entry name" value="Transferase(Phosphotransferase) domain 1"/>
    <property type="match status" value="1"/>
</dbReference>
<keyword evidence="8 12" id="KW-0067">ATP-binding</keyword>
<evidence type="ECO:0000256" key="6">
    <source>
        <dbReference type="ARBA" id="ARBA00022741"/>
    </source>
</evidence>
<keyword evidence="9" id="KW-1133">Transmembrane helix</keyword>
<keyword evidence="7" id="KW-0418">Kinase</keyword>
<dbReference type="SMART" id="SM00220">
    <property type="entry name" value="S_TKc"/>
    <property type="match status" value="1"/>
</dbReference>
<evidence type="ECO:0000256" key="4">
    <source>
        <dbReference type="ARBA" id="ARBA00022692"/>
    </source>
</evidence>
<evidence type="ECO:0000256" key="7">
    <source>
        <dbReference type="ARBA" id="ARBA00022777"/>
    </source>
</evidence>
<dbReference type="GO" id="GO:0004672">
    <property type="term" value="F:protein kinase activity"/>
    <property type="evidence" value="ECO:0000318"/>
    <property type="project" value="GO_Central"/>
</dbReference>
<dbReference type="InterPro" id="IPR011009">
    <property type="entry name" value="Kinase-like_dom_sf"/>
</dbReference>
<dbReference type="SUPFAM" id="SSF56112">
    <property type="entry name" value="Protein kinase-like (PK-like)"/>
    <property type="match status" value="1"/>
</dbReference>
<keyword evidence="2" id="KW-0723">Serine/threonine-protein kinase</keyword>
<dbReference type="InterPro" id="IPR001245">
    <property type="entry name" value="Ser-Thr/Tyr_kinase_cat_dom"/>
</dbReference>
<feature type="binding site" evidence="12">
    <location>
        <position position="359"/>
    </location>
    <ligand>
        <name>ATP</name>
        <dbReference type="ChEBI" id="CHEBI:30616"/>
    </ligand>
</feature>
<proteinExistence type="predicted"/>
<feature type="region of interest" description="Disordered" evidence="13">
    <location>
        <begin position="622"/>
        <end position="682"/>
    </location>
</feature>
<dbReference type="InParanoid" id="A0A059AF89"/>
<evidence type="ECO:0000259" key="14">
    <source>
        <dbReference type="PROSITE" id="PS50011"/>
    </source>
</evidence>
<comment type="subcellular location">
    <subcellularLocation>
        <location evidence="1">Membrane</location>
        <topology evidence="1">Single-pass type I membrane protein</topology>
    </subcellularLocation>
</comment>
<dbReference type="EMBL" id="KK198762">
    <property type="protein sequence ID" value="KCW52050.1"/>
    <property type="molecule type" value="Genomic_DNA"/>
</dbReference>
<dbReference type="AlphaFoldDB" id="A0A059AF89"/>
<feature type="region of interest" description="Disordered" evidence="13">
    <location>
        <begin position="224"/>
        <end position="244"/>
    </location>
</feature>
<dbReference type="GO" id="GO:0005524">
    <property type="term" value="F:ATP binding"/>
    <property type="evidence" value="ECO:0007669"/>
    <property type="project" value="UniProtKB-UniRule"/>
</dbReference>
<dbReference type="FunFam" id="3.30.200.20:FF:000645">
    <property type="entry name" value="Receptor-like protein kinase FERONIA"/>
    <property type="match status" value="1"/>
</dbReference>
<dbReference type="InterPro" id="IPR017441">
    <property type="entry name" value="Protein_kinase_ATP_BS"/>
</dbReference>
<evidence type="ECO:0000256" key="12">
    <source>
        <dbReference type="PROSITE-ProRule" id="PRU10141"/>
    </source>
</evidence>
<dbReference type="InterPro" id="IPR045272">
    <property type="entry name" value="ANXUR1/2-like"/>
</dbReference>
<gene>
    <name evidence="15" type="ORF">EUGRSUZ_J01490</name>
</gene>
<dbReference type="InterPro" id="IPR008271">
    <property type="entry name" value="Ser/Thr_kinase_AS"/>
</dbReference>
<reference evidence="15" key="1">
    <citation type="submission" date="2013-07" db="EMBL/GenBank/DDBJ databases">
        <title>The genome of Eucalyptus grandis.</title>
        <authorList>
            <person name="Schmutz J."/>
            <person name="Hayes R."/>
            <person name="Myburg A."/>
            <person name="Tuskan G."/>
            <person name="Grattapaglia D."/>
            <person name="Rokhsar D.S."/>
        </authorList>
    </citation>
    <scope>NUCLEOTIDE SEQUENCE</scope>
    <source>
        <tissue evidence="15">Leaf extractions</tissue>
    </source>
</reference>
<keyword evidence="3" id="KW-0808">Transferase</keyword>
<protein>
    <recommendedName>
        <fullName evidence="14">Protein kinase domain-containing protein</fullName>
    </recommendedName>
</protein>
<dbReference type="PROSITE" id="PS50011">
    <property type="entry name" value="PROTEIN_KINASE_DOM"/>
    <property type="match status" value="1"/>
</dbReference>
<evidence type="ECO:0000256" key="1">
    <source>
        <dbReference type="ARBA" id="ARBA00004479"/>
    </source>
</evidence>
<evidence type="ECO:0000256" key="8">
    <source>
        <dbReference type="ARBA" id="ARBA00022840"/>
    </source>
</evidence>
<evidence type="ECO:0000256" key="2">
    <source>
        <dbReference type="ARBA" id="ARBA00022527"/>
    </source>
</evidence>
<dbReference type="PANTHER" id="PTHR27003">
    <property type="entry name" value="OS07G0166700 PROTEIN"/>
    <property type="match status" value="1"/>
</dbReference>